<dbReference type="PANTHER" id="PTHR42756">
    <property type="entry name" value="TRANSCRIPTIONAL REGULATOR, MARR"/>
    <property type="match status" value="1"/>
</dbReference>
<protein>
    <submittedName>
        <fullName evidence="5">MarR family transcriptional regulator</fullName>
    </submittedName>
</protein>
<evidence type="ECO:0000313" key="5">
    <source>
        <dbReference type="EMBL" id="AWN65244.1"/>
    </source>
</evidence>
<dbReference type="GO" id="GO:0003700">
    <property type="term" value="F:DNA-binding transcription factor activity"/>
    <property type="evidence" value="ECO:0007669"/>
    <property type="project" value="InterPro"/>
</dbReference>
<name>A0A2Z3KI54_LACLL</name>
<dbReference type="Gene3D" id="1.10.10.10">
    <property type="entry name" value="Winged helix-like DNA-binding domain superfamily/Winged helix DNA-binding domain"/>
    <property type="match status" value="1"/>
</dbReference>
<evidence type="ECO:0000256" key="1">
    <source>
        <dbReference type="ARBA" id="ARBA00023015"/>
    </source>
</evidence>
<feature type="domain" description="HTH marR-type" evidence="4">
    <location>
        <begin position="1"/>
        <end position="151"/>
    </location>
</feature>
<gene>
    <name evidence="5" type="ORF">LL14B4_03285</name>
</gene>
<dbReference type="GeneID" id="89632813"/>
<organism evidence="5 6">
    <name type="scientific">Lactococcus lactis subsp. lactis</name>
    <name type="common">Streptococcus lactis</name>
    <dbReference type="NCBI Taxonomy" id="1360"/>
    <lineage>
        <taxon>Bacteria</taxon>
        <taxon>Bacillati</taxon>
        <taxon>Bacillota</taxon>
        <taxon>Bacilli</taxon>
        <taxon>Lactobacillales</taxon>
        <taxon>Streptococcaceae</taxon>
        <taxon>Lactococcus</taxon>
    </lineage>
</organism>
<dbReference type="Proteomes" id="UP000245919">
    <property type="component" value="Chromosome"/>
</dbReference>
<dbReference type="Pfam" id="PF01047">
    <property type="entry name" value="MarR"/>
    <property type="match status" value="1"/>
</dbReference>
<dbReference type="EMBL" id="CP028160">
    <property type="protein sequence ID" value="AWN65244.1"/>
    <property type="molecule type" value="Genomic_DNA"/>
</dbReference>
<reference evidence="5 6" key="1">
    <citation type="submission" date="2018-03" db="EMBL/GenBank/DDBJ databases">
        <title>Genome sequence of Lactococcus lactis strain 14B4 from almond drupe.</title>
        <authorList>
            <person name="Tran T.D."/>
            <person name="McGarvey J.A."/>
            <person name="Huynh S."/>
            <person name="Parker C.T."/>
        </authorList>
    </citation>
    <scope>NUCLEOTIDE SEQUENCE [LARGE SCALE GENOMIC DNA]</scope>
    <source>
        <strain evidence="5 6">14B4</strain>
    </source>
</reference>
<keyword evidence="2" id="KW-0238">DNA-binding</keyword>
<evidence type="ECO:0000256" key="3">
    <source>
        <dbReference type="ARBA" id="ARBA00023163"/>
    </source>
</evidence>
<dbReference type="SMART" id="SM00347">
    <property type="entry name" value="HTH_MARR"/>
    <property type="match status" value="1"/>
</dbReference>
<dbReference type="GO" id="GO:0003677">
    <property type="term" value="F:DNA binding"/>
    <property type="evidence" value="ECO:0007669"/>
    <property type="project" value="UniProtKB-KW"/>
</dbReference>
<keyword evidence="3" id="KW-0804">Transcription</keyword>
<dbReference type="InterPro" id="IPR000835">
    <property type="entry name" value="HTH_MarR-typ"/>
</dbReference>
<dbReference type="PROSITE" id="PS50995">
    <property type="entry name" value="HTH_MARR_2"/>
    <property type="match status" value="1"/>
</dbReference>
<accession>A0A2Z3KI54</accession>
<dbReference type="PANTHER" id="PTHR42756:SF1">
    <property type="entry name" value="TRANSCRIPTIONAL REPRESSOR OF EMRAB OPERON"/>
    <property type="match status" value="1"/>
</dbReference>
<evidence type="ECO:0000256" key="2">
    <source>
        <dbReference type="ARBA" id="ARBA00023125"/>
    </source>
</evidence>
<sequence>MTKFPSKYKNDSSLSSGFSFIKAYNLWHKKIKERLKVIELTHPQFVVLATIGYLCQHHREVKQIDISKNSNIDVMTLSTIILRLEKSELIERQKSRRDPRAKVVTLTNEGSNKLQQAVPLVEQVDSEFFGKLDIQNEIFNHLLLELIKKNS</sequence>
<dbReference type="AlphaFoldDB" id="A0A2Z3KI54"/>
<evidence type="ECO:0000259" key="4">
    <source>
        <dbReference type="PROSITE" id="PS50995"/>
    </source>
</evidence>
<dbReference type="InterPro" id="IPR036390">
    <property type="entry name" value="WH_DNA-bd_sf"/>
</dbReference>
<evidence type="ECO:0000313" key="6">
    <source>
        <dbReference type="Proteomes" id="UP000245919"/>
    </source>
</evidence>
<keyword evidence="1" id="KW-0805">Transcription regulation</keyword>
<dbReference type="SUPFAM" id="SSF46785">
    <property type="entry name" value="Winged helix' DNA-binding domain"/>
    <property type="match status" value="1"/>
</dbReference>
<dbReference type="RefSeq" id="WP_109990707.1">
    <property type="nucleotide sequence ID" value="NZ_CP028160.1"/>
</dbReference>
<proteinExistence type="predicted"/>
<dbReference type="InterPro" id="IPR036388">
    <property type="entry name" value="WH-like_DNA-bd_sf"/>
</dbReference>